<dbReference type="SUPFAM" id="SSF161098">
    <property type="entry name" value="MetI-like"/>
    <property type="match status" value="1"/>
</dbReference>
<gene>
    <name evidence="9" type="ORF">H9741_07310</name>
</gene>
<reference evidence="9" key="2">
    <citation type="submission" date="2021-04" db="EMBL/GenBank/DDBJ databases">
        <authorList>
            <person name="Gilroy R."/>
        </authorList>
    </citation>
    <scope>NUCLEOTIDE SEQUENCE</scope>
    <source>
        <strain evidence="9">811</strain>
    </source>
</reference>
<evidence type="ECO:0000259" key="8">
    <source>
        <dbReference type="PROSITE" id="PS50928"/>
    </source>
</evidence>
<dbReference type="GO" id="GO:0005886">
    <property type="term" value="C:plasma membrane"/>
    <property type="evidence" value="ECO:0007669"/>
    <property type="project" value="UniProtKB-SubCell"/>
</dbReference>
<evidence type="ECO:0000256" key="4">
    <source>
        <dbReference type="ARBA" id="ARBA00022692"/>
    </source>
</evidence>
<feature type="transmembrane region" description="Helical" evidence="7">
    <location>
        <begin position="121"/>
        <end position="142"/>
    </location>
</feature>
<keyword evidence="4 7" id="KW-0812">Transmembrane</keyword>
<comment type="subcellular location">
    <subcellularLocation>
        <location evidence="1 7">Cell membrane</location>
        <topology evidence="1 7">Multi-pass membrane protein</topology>
    </subcellularLocation>
</comment>
<evidence type="ECO:0000256" key="2">
    <source>
        <dbReference type="ARBA" id="ARBA00022448"/>
    </source>
</evidence>
<organism evidence="9 10">
    <name type="scientific">Candidatus Borkfalkia faecipullorum</name>
    <dbReference type="NCBI Taxonomy" id="2838510"/>
    <lineage>
        <taxon>Bacteria</taxon>
        <taxon>Bacillati</taxon>
        <taxon>Bacillota</taxon>
        <taxon>Clostridia</taxon>
        <taxon>Christensenellales</taxon>
        <taxon>Christensenellaceae</taxon>
        <taxon>Candidatus Borkfalkia</taxon>
    </lineage>
</organism>
<dbReference type="InterPro" id="IPR035906">
    <property type="entry name" value="MetI-like_sf"/>
</dbReference>
<feature type="transmembrane region" description="Helical" evidence="7">
    <location>
        <begin position="154"/>
        <end position="176"/>
    </location>
</feature>
<evidence type="ECO:0000256" key="7">
    <source>
        <dbReference type="RuleBase" id="RU363032"/>
    </source>
</evidence>
<reference evidence="9" key="1">
    <citation type="journal article" date="2021" name="PeerJ">
        <title>Extensive microbial diversity within the chicken gut microbiome revealed by metagenomics and culture.</title>
        <authorList>
            <person name="Gilroy R."/>
            <person name="Ravi A."/>
            <person name="Getino M."/>
            <person name="Pursley I."/>
            <person name="Horton D.L."/>
            <person name="Alikhan N.F."/>
            <person name="Baker D."/>
            <person name="Gharbi K."/>
            <person name="Hall N."/>
            <person name="Watson M."/>
            <person name="Adriaenssens E.M."/>
            <person name="Foster-Nyarko E."/>
            <person name="Jarju S."/>
            <person name="Secka A."/>
            <person name="Antonio M."/>
            <person name="Oren A."/>
            <person name="Chaudhuri R.R."/>
            <person name="La Ragione R."/>
            <person name="Hildebrand F."/>
            <person name="Pallen M.J."/>
        </authorList>
    </citation>
    <scope>NUCLEOTIDE SEQUENCE</scope>
    <source>
        <strain evidence="9">811</strain>
    </source>
</reference>
<dbReference type="CDD" id="cd06261">
    <property type="entry name" value="TM_PBP2"/>
    <property type="match status" value="1"/>
</dbReference>
<comment type="caution">
    <text evidence="9">The sequence shown here is derived from an EMBL/GenBank/DDBJ whole genome shotgun (WGS) entry which is preliminary data.</text>
</comment>
<name>A0A9D2AFV6_9FIRM</name>
<evidence type="ECO:0000313" key="10">
    <source>
        <dbReference type="Proteomes" id="UP000824204"/>
    </source>
</evidence>
<evidence type="ECO:0000256" key="6">
    <source>
        <dbReference type="ARBA" id="ARBA00023136"/>
    </source>
</evidence>
<feature type="transmembrane region" description="Helical" evidence="7">
    <location>
        <begin position="16"/>
        <end position="41"/>
    </location>
</feature>
<dbReference type="Pfam" id="PF00528">
    <property type="entry name" value="BPD_transp_1"/>
    <property type="match status" value="1"/>
</dbReference>
<evidence type="ECO:0000313" key="9">
    <source>
        <dbReference type="EMBL" id="HIX08259.1"/>
    </source>
</evidence>
<feature type="transmembrane region" description="Helical" evidence="7">
    <location>
        <begin position="90"/>
        <end position="109"/>
    </location>
</feature>
<evidence type="ECO:0000256" key="1">
    <source>
        <dbReference type="ARBA" id="ARBA00004651"/>
    </source>
</evidence>
<keyword evidence="5 7" id="KW-1133">Transmembrane helix</keyword>
<accession>A0A9D2AFV6</accession>
<keyword evidence="2 7" id="KW-0813">Transport</keyword>
<feature type="transmembrane region" description="Helical" evidence="7">
    <location>
        <begin position="197"/>
        <end position="219"/>
    </location>
</feature>
<dbReference type="AlphaFoldDB" id="A0A9D2AFV6"/>
<sequence length="291" mass="32568">MKEKSILNHRTARERIIFALVLVLMIVYALSLITPFLWVFMSSLKDSLEYSSGNAFALPEKWLFSNYADAMDLLTLDDGTSFLGMIFNSVWYTAVATGLSVFMSSVTGYCMAKYTFKARNVIYAIAIFCMTIPIVGNMASYYKLIYELNIYDTPIYVVVTHLGAWGFNFLVMYATFKNISWSYAEAVFIDGGNHFTVFFKIMLPQAAGPIATLCIMSAIGSWNDYMPMILYLPSYPTLASGLYTYQSNAIRGVNFPVYFAGVIISLIPVIVIFACFSDLMMKNMSVGGLKG</sequence>
<feature type="domain" description="ABC transmembrane type-1" evidence="8">
    <location>
        <begin position="86"/>
        <end position="276"/>
    </location>
</feature>
<keyword evidence="6 7" id="KW-0472">Membrane</keyword>
<feature type="transmembrane region" description="Helical" evidence="7">
    <location>
        <begin position="257"/>
        <end position="281"/>
    </location>
</feature>
<protein>
    <submittedName>
        <fullName evidence="9">Carbohydrate ABC transporter permease</fullName>
    </submittedName>
</protein>
<dbReference type="GO" id="GO:0055085">
    <property type="term" value="P:transmembrane transport"/>
    <property type="evidence" value="ECO:0007669"/>
    <property type="project" value="InterPro"/>
</dbReference>
<evidence type="ECO:0000256" key="5">
    <source>
        <dbReference type="ARBA" id="ARBA00022989"/>
    </source>
</evidence>
<keyword evidence="3" id="KW-1003">Cell membrane</keyword>
<dbReference type="InterPro" id="IPR000515">
    <property type="entry name" value="MetI-like"/>
</dbReference>
<dbReference type="PANTHER" id="PTHR43744">
    <property type="entry name" value="ABC TRANSPORTER PERMEASE PROTEIN MG189-RELATED-RELATED"/>
    <property type="match status" value="1"/>
</dbReference>
<dbReference type="Gene3D" id="1.10.3720.10">
    <property type="entry name" value="MetI-like"/>
    <property type="match status" value="1"/>
</dbReference>
<dbReference type="EMBL" id="DXFX01000094">
    <property type="protein sequence ID" value="HIX08259.1"/>
    <property type="molecule type" value="Genomic_DNA"/>
</dbReference>
<dbReference type="PROSITE" id="PS50928">
    <property type="entry name" value="ABC_TM1"/>
    <property type="match status" value="1"/>
</dbReference>
<dbReference type="PANTHER" id="PTHR43744:SF12">
    <property type="entry name" value="ABC TRANSPORTER PERMEASE PROTEIN MG189-RELATED"/>
    <property type="match status" value="1"/>
</dbReference>
<proteinExistence type="inferred from homology"/>
<evidence type="ECO:0000256" key="3">
    <source>
        <dbReference type="ARBA" id="ARBA00022475"/>
    </source>
</evidence>
<dbReference type="Proteomes" id="UP000824204">
    <property type="component" value="Unassembled WGS sequence"/>
</dbReference>
<comment type="similarity">
    <text evidence="7">Belongs to the binding-protein-dependent transport system permease family.</text>
</comment>